<dbReference type="PANTHER" id="PTHR15341:SF3">
    <property type="entry name" value="NUCLEAR NUCLEIC ACID-BINDING PROTEIN C1D"/>
    <property type="match status" value="1"/>
</dbReference>
<dbReference type="InterPro" id="IPR011082">
    <property type="entry name" value="Exosome-assoc_fac/DNA_repair"/>
</dbReference>
<dbReference type="EMBL" id="GHBP01005269">
    <property type="protein sequence ID" value="NDJ93840.1"/>
    <property type="molecule type" value="Transcribed_RNA"/>
</dbReference>
<dbReference type="PANTHER" id="PTHR15341">
    <property type="entry name" value="SUN-COR STEROID HORMONE RECEPTOR CO-REPRESSOR"/>
    <property type="match status" value="1"/>
</dbReference>
<evidence type="ECO:0000256" key="3">
    <source>
        <dbReference type="ARBA" id="ARBA00015212"/>
    </source>
</evidence>
<evidence type="ECO:0000256" key="4">
    <source>
        <dbReference type="ARBA" id="ARBA00022552"/>
    </source>
</evidence>
<reference evidence="9" key="1">
    <citation type="submission" date="2018-11" db="EMBL/GenBank/DDBJ databases">
        <title>Henneguya salminicola genome and transcriptome.</title>
        <authorList>
            <person name="Yahalomi D."/>
            <person name="Atkinson S.D."/>
            <person name="Neuhof M."/>
            <person name="Chang E.S."/>
            <person name="Philippe H."/>
            <person name="Cartwright P."/>
            <person name="Bartholomew J.L."/>
            <person name="Huchon D."/>
        </authorList>
    </citation>
    <scope>NUCLEOTIDE SEQUENCE</scope>
    <source>
        <strain evidence="9">Hz1</strain>
        <tissue evidence="9">Whole</tissue>
    </source>
</reference>
<dbReference type="InterPro" id="IPR007146">
    <property type="entry name" value="Sas10/Utp3/C1D"/>
</dbReference>
<dbReference type="GO" id="GO:0010468">
    <property type="term" value="P:regulation of gene expression"/>
    <property type="evidence" value="ECO:0007669"/>
    <property type="project" value="TreeGrafter"/>
</dbReference>
<evidence type="ECO:0000256" key="2">
    <source>
        <dbReference type="ARBA" id="ARBA00009154"/>
    </source>
</evidence>
<keyword evidence="8" id="KW-0175">Coiled coil</keyword>
<dbReference type="GO" id="GO:0005730">
    <property type="term" value="C:nucleolus"/>
    <property type="evidence" value="ECO:0007669"/>
    <property type="project" value="UniProtKB-SubCell"/>
</dbReference>
<evidence type="ECO:0000313" key="9">
    <source>
        <dbReference type="EMBL" id="NDJ93840.1"/>
    </source>
</evidence>
<dbReference type="GO" id="GO:0003723">
    <property type="term" value="F:RNA binding"/>
    <property type="evidence" value="ECO:0007669"/>
    <property type="project" value="UniProtKB-UniRule"/>
</dbReference>
<sequence>MDLEEELLEIYKNLDNNLDEALKNLENFLKTDYDQILSSLNPVSRAKFELLLAYIMSSIYSIFLKLEGTDTGTHPVKEELNRIRKGMQKQKDIEEKIKKGVPKLVKDVAGRMLRHSLSEERNNESKNS</sequence>
<comment type="subunit">
    <text evidence="7">Monomer and homodimer.</text>
</comment>
<dbReference type="GO" id="GO:0003677">
    <property type="term" value="F:DNA binding"/>
    <property type="evidence" value="ECO:0007669"/>
    <property type="project" value="UniProtKB-KW"/>
</dbReference>
<dbReference type="GO" id="GO:0000460">
    <property type="term" value="P:maturation of 5.8S rRNA"/>
    <property type="evidence" value="ECO:0007669"/>
    <property type="project" value="TreeGrafter"/>
</dbReference>
<organism evidence="9">
    <name type="scientific">Henneguya salminicola</name>
    <name type="common">Myxosporean</name>
    <dbReference type="NCBI Taxonomy" id="69463"/>
    <lineage>
        <taxon>Eukaryota</taxon>
        <taxon>Metazoa</taxon>
        <taxon>Cnidaria</taxon>
        <taxon>Myxozoa</taxon>
        <taxon>Myxosporea</taxon>
        <taxon>Bivalvulida</taxon>
        <taxon>Platysporina</taxon>
        <taxon>Myxobolidae</taxon>
        <taxon>Henneguya</taxon>
    </lineage>
</organism>
<keyword evidence="7" id="KW-0238">DNA-binding</keyword>
<keyword evidence="7" id="KW-0963">Cytoplasm</keyword>
<dbReference type="AlphaFoldDB" id="A0A6G3MIJ2"/>
<name>A0A6G3MIJ2_HENSL</name>
<evidence type="ECO:0000256" key="7">
    <source>
        <dbReference type="RuleBase" id="RU368003"/>
    </source>
</evidence>
<feature type="coiled-coil region" evidence="8">
    <location>
        <begin position="4"/>
        <end position="31"/>
    </location>
</feature>
<proteinExistence type="inferred from homology"/>
<comment type="subcellular location">
    <subcellularLocation>
        <location evidence="7">Cytoplasm</location>
    </subcellularLocation>
    <subcellularLocation>
        <location evidence="7">Nucleus</location>
        <location evidence="7">Nucleolus</location>
    </subcellularLocation>
    <subcellularLocation>
        <location evidence="1 7">Nucleus</location>
    </subcellularLocation>
</comment>
<evidence type="ECO:0000256" key="8">
    <source>
        <dbReference type="SAM" id="Coils"/>
    </source>
</evidence>
<dbReference type="Pfam" id="PF04000">
    <property type="entry name" value="Sas10_Utp3"/>
    <property type="match status" value="1"/>
</dbReference>
<evidence type="ECO:0000256" key="1">
    <source>
        <dbReference type="ARBA" id="ARBA00004123"/>
    </source>
</evidence>
<evidence type="ECO:0000256" key="5">
    <source>
        <dbReference type="ARBA" id="ARBA00022884"/>
    </source>
</evidence>
<keyword evidence="4 7" id="KW-0698">rRNA processing</keyword>
<keyword evidence="6 7" id="KW-0539">Nucleus</keyword>
<dbReference type="GO" id="GO:0000178">
    <property type="term" value="C:exosome (RNase complex)"/>
    <property type="evidence" value="ECO:0007669"/>
    <property type="project" value="TreeGrafter"/>
</dbReference>
<comment type="function">
    <text evidence="7">Plays a role in the recruitment of the exosome to pre-rRNA to mediate the 3'-5' end processing of the 5.8S rRNA.</text>
</comment>
<dbReference type="GO" id="GO:0005737">
    <property type="term" value="C:cytoplasm"/>
    <property type="evidence" value="ECO:0007669"/>
    <property type="project" value="UniProtKB-SubCell"/>
</dbReference>
<accession>A0A6G3MIJ2</accession>
<evidence type="ECO:0000256" key="6">
    <source>
        <dbReference type="ARBA" id="ARBA00023242"/>
    </source>
</evidence>
<keyword evidence="5 7" id="KW-0694">RNA-binding</keyword>
<protein>
    <recommendedName>
        <fullName evidence="3 7">Nuclear nucleic acid-binding protein C1D</fullName>
    </recommendedName>
</protein>
<comment type="similarity">
    <text evidence="2 7">Belongs to the C1D family.</text>
</comment>